<dbReference type="HOGENOM" id="CLU_1818805_0_0_1"/>
<dbReference type="Proteomes" id="UP000026960">
    <property type="component" value="Chromosome 9"/>
</dbReference>
<organism evidence="2">
    <name type="scientific">Oryza barthii</name>
    <dbReference type="NCBI Taxonomy" id="65489"/>
    <lineage>
        <taxon>Eukaryota</taxon>
        <taxon>Viridiplantae</taxon>
        <taxon>Streptophyta</taxon>
        <taxon>Embryophyta</taxon>
        <taxon>Tracheophyta</taxon>
        <taxon>Spermatophyta</taxon>
        <taxon>Magnoliopsida</taxon>
        <taxon>Liliopsida</taxon>
        <taxon>Poales</taxon>
        <taxon>Poaceae</taxon>
        <taxon>BOP clade</taxon>
        <taxon>Oryzoideae</taxon>
        <taxon>Oryzeae</taxon>
        <taxon>Oryzinae</taxon>
        <taxon>Oryza</taxon>
    </lineage>
</organism>
<evidence type="ECO:0000313" key="2">
    <source>
        <dbReference type="EnsemblPlants" id="OBART09G14520.1"/>
    </source>
</evidence>
<dbReference type="EnsemblPlants" id="OBART09G14520.1">
    <property type="protein sequence ID" value="OBART09G14520.1"/>
    <property type="gene ID" value="OBART09G14520"/>
</dbReference>
<protein>
    <submittedName>
        <fullName evidence="2">Uncharacterized protein</fullName>
    </submittedName>
</protein>
<feature type="compositionally biased region" description="Low complexity" evidence="1">
    <location>
        <begin position="1"/>
        <end position="75"/>
    </location>
</feature>
<reference evidence="2" key="1">
    <citation type="journal article" date="2009" name="Rice">
        <title>De Novo Next Generation Sequencing of Plant Genomes.</title>
        <authorList>
            <person name="Rounsley S."/>
            <person name="Marri P.R."/>
            <person name="Yu Y."/>
            <person name="He R."/>
            <person name="Sisneros N."/>
            <person name="Goicoechea J.L."/>
            <person name="Lee S.J."/>
            <person name="Angelova A."/>
            <person name="Kudrna D."/>
            <person name="Luo M."/>
            <person name="Affourtit J."/>
            <person name="Desany B."/>
            <person name="Knight J."/>
            <person name="Niazi F."/>
            <person name="Egholm M."/>
            <person name="Wing R.A."/>
        </authorList>
    </citation>
    <scope>NUCLEOTIDE SEQUENCE [LARGE SCALE GENOMIC DNA]</scope>
    <source>
        <strain evidence="2">cv. IRGC 105608</strain>
    </source>
</reference>
<feature type="region of interest" description="Disordered" evidence="1">
    <location>
        <begin position="1"/>
        <end position="95"/>
    </location>
</feature>
<evidence type="ECO:0000256" key="1">
    <source>
        <dbReference type="SAM" id="MobiDB-lite"/>
    </source>
</evidence>
<name>A0A0D3H894_9ORYZ</name>
<evidence type="ECO:0000313" key="3">
    <source>
        <dbReference type="Proteomes" id="UP000026960"/>
    </source>
</evidence>
<dbReference type="AlphaFoldDB" id="A0A0D3H894"/>
<keyword evidence="3" id="KW-1185">Reference proteome</keyword>
<dbReference type="PaxDb" id="65489-OBART09G14520.1"/>
<proteinExistence type="predicted"/>
<sequence length="142" mass="15256">MQRVWTASSPALTPSASRSAPSPRATSCRSWACPSPASGSSPSPTTPPACRAASWRPSSTSCHTWSSSSPSTASSGQWGRSSQRADGDSLSSATPLWPWTFRRLPRRRPESEQILPISYLTGVIRHSSTALMTFALVPFHLL</sequence>
<accession>A0A0D3H894</accession>
<feature type="compositionally biased region" description="Polar residues" evidence="1">
    <location>
        <begin position="76"/>
        <end position="94"/>
    </location>
</feature>
<reference evidence="2" key="2">
    <citation type="submission" date="2015-03" db="UniProtKB">
        <authorList>
            <consortium name="EnsemblPlants"/>
        </authorList>
    </citation>
    <scope>IDENTIFICATION</scope>
</reference>
<dbReference type="Gramene" id="OBART09G14520.1">
    <property type="protein sequence ID" value="OBART09G14520.1"/>
    <property type="gene ID" value="OBART09G14520"/>
</dbReference>